<evidence type="ECO:0000256" key="2">
    <source>
        <dbReference type="ARBA" id="ARBA00022112"/>
    </source>
</evidence>
<dbReference type="Gene3D" id="3.40.1390.30">
    <property type="entry name" value="NIF3 (NGG1p interacting factor 3)-like"/>
    <property type="match status" value="2"/>
</dbReference>
<accession>A0A1B2DXX4</accession>
<evidence type="ECO:0000256" key="4">
    <source>
        <dbReference type="PIRSR" id="PIRSR602678-1"/>
    </source>
</evidence>
<feature type="binding site" evidence="4">
    <location>
        <position position="234"/>
    </location>
    <ligand>
        <name>a divalent metal cation</name>
        <dbReference type="ChEBI" id="CHEBI:60240"/>
        <label>1</label>
    </ligand>
</feature>
<proteinExistence type="inferred from homology"/>
<feature type="binding site" evidence="4">
    <location>
        <position position="230"/>
    </location>
    <ligand>
        <name>a divalent metal cation</name>
        <dbReference type="ChEBI" id="CHEBI:60240"/>
        <label>1</label>
    </ligand>
</feature>
<feature type="binding site" evidence="4">
    <location>
        <position position="63"/>
    </location>
    <ligand>
        <name>a divalent metal cation</name>
        <dbReference type="ChEBI" id="CHEBI:60240"/>
        <label>1</label>
    </ligand>
</feature>
<evidence type="ECO:0000256" key="1">
    <source>
        <dbReference type="ARBA" id="ARBA00006964"/>
    </source>
</evidence>
<gene>
    <name evidence="5" type="ORF">BBD41_08285</name>
</gene>
<dbReference type="PANTHER" id="PTHR13799">
    <property type="entry name" value="NGG1 INTERACTING FACTOR 3"/>
    <property type="match status" value="1"/>
</dbReference>
<evidence type="ECO:0000256" key="3">
    <source>
        <dbReference type="ARBA" id="ARBA00022723"/>
    </source>
</evidence>
<dbReference type="PANTHER" id="PTHR13799:SF14">
    <property type="entry name" value="GTP CYCLOHYDROLASE 1 TYPE 2 HOMOLOG"/>
    <property type="match status" value="1"/>
</dbReference>
<dbReference type="EMBL" id="CP016809">
    <property type="protein sequence ID" value="ANY72580.1"/>
    <property type="molecule type" value="Genomic_DNA"/>
</dbReference>
<evidence type="ECO:0000313" key="5">
    <source>
        <dbReference type="EMBL" id="ANY72580.1"/>
    </source>
</evidence>
<dbReference type="AlphaFoldDB" id="A0A1B2DXX4"/>
<dbReference type="SUPFAM" id="SSF102705">
    <property type="entry name" value="NIF3 (NGG1p interacting factor 3)-like"/>
    <property type="match status" value="1"/>
</dbReference>
<dbReference type="RefSeq" id="WP_099477244.1">
    <property type="nucleotide sequence ID" value="NZ_CP016809.1"/>
</dbReference>
<dbReference type="InterPro" id="IPR002678">
    <property type="entry name" value="DUF34/NIF3"/>
</dbReference>
<dbReference type="GO" id="GO:0005737">
    <property type="term" value="C:cytoplasm"/>
    <property type="evidence" value="ECO:0007669"/>
    <property type="project" value="TreeGrafter"/>
</dbReference>
<dbReference type="Pfam" id="PF01784">
    <property type="entry name" value="DUF34_NIF3"/>
    <property type="match status" value="1"/>
</dbReference>
<comment type="similarity">
    <text evidence="1">Belongs to the GTP cyclohydrolase I type 2/NIF3 family.</text>
</comment>
<protein>
    <recommendedName>
        <fullName evidence="2">GTP cyclohydrolase 1 type 2 homolog</fullName>
    </recommendedName>
</protein>
<dbReference type="InterPro" id="IPR036069">
    <property type="entry name" value="DUF34/NIF3_sf"/>
</dbReference>
<name>A0A1B2DXX4_9BACL</name>
<sequence>MTIKVQDVMNRLMGQAGSPAASVDGIVAGDGDAAVRGIAVAFIASHDVIVRAAELGANLLITHEGVFYSHHEAGPGPLGDSLVVQGKLERIHSVGMNIYRLHDAPHRTEPDVITDGLVKALDWNDLLEKHLPTAAVVVLPEGMTVRGMADYIKDRLHVPYVRAAGSLDTVCKRIGIAVGYRGGGQHVIPLFEHEGLDMLIAGEGPEWETPEYVADAAAQGRDQTLMLLGHGASEEPGMRLIADRLRDYFQEIPVHYLPARPLIHIV</sequence>
<organism evidence="5">
    <name type="scientific">Paenibacillus ihbetae</name>
    <dbReference type="NCBI Taxonomy" id="1870820"/>
    <lineage>
        <taxon>Bacteria</taxon>
        <taxon>Bacillati</taxon>
        <taxon>Bacillota</taxon>
        <taxon>Bacilli</taxon>
        <taxon>Bacillales</taxon>
        <taxon>Paenibacillaceae</taxon>
        <taxon>Paenibacillus</taxon>
    </lineage>
</organism>
<reference evidence="5" key="1">
    <citation type="submission" date="2016-08" db="EMBL/GenBank/DDBJ databases">
        <title>Complete Genome Seqeunce of Paenibacillus sp. nov. IHBB 9852 from high altitute lake of Indian trans-Himalayas.</title>
        <authorList>
            <person name="Kiran S."/>
            <person name="Swarnkar M.K."/>
            <person name="Rana A."/>
            <person name="Tewari R."/>
            <person name="Gulati A."/>
        </authorList>
    </citation>
    <scope>NUCLEOTIDE SEQUENCE [LARGE SCALE GENOMIC DNA]</scope>
    <source>
        <strain evidence="5">IHBB 9852</strain>
    </source>
</reference>
<dbReference type="KEGG" id="pib:BBD41_08285"/>
<keyword evidence="3 4" id="KW-0479">Metal-binding</keyword>
<dbReference type="GO" id="GO:0046872">
    <property type="term" value="F:metal ion binding"/>
    <property type="evidence" value="ECO:0007669"/>
    <property type="project" value="UniProtKB-KW"/>
</dbReference>